<evidence type="ECO:0000256" key="7">
    <source>
        <dbReference type="ARBA" id="ARBA00023242"/>
    </source>
</evidence>
<comment type="function">
    <text evidence="9">Transcription factor that binds specifically to a 5'-AA[AG]G-3' consensus core sequence.</text>
</comment>
<evidence type="ECO:0000313" key="12">
    <source>
        <dbReference type="EMBL" id="KAK4787388.1"/>
    </source>
</evidence>
<feature type="compositionally biased region" description="Basic and acidic residues" evidence="10">
    <location>
        <begin position="275"/>
        <end position="285"/>
    </location>
</feature>
<dbReference type="GO" id="GO:0008270">
    <property type="term" value="F:zinc ion binding"/>
    <property type="evidence" value="ECO:0007669"/>
    <property type="project" value="UniProtKB-KW"/>
</dbReference>
<dbReference type="AlphaFoldDB" id="A0AAN7LVW2"/>
<evidence type="ECO:0000256" key="10">
    <source>
        <dbReference type="SAM" id="MobiDB-lite"/>
    </source>
</evidence>
<dbReference type="Proteomes" id="UP001346149">
    <property type="component" value="Unassembled WGS sequence"/>
</dbReference>
<keyword evidence="3 9" id="KW-0862">Zinc</keyword>
<evidence type="ECO:0000256" key="5">
    <source>
        <dbReference type="ARBA" id="ARBA00023125"/>
    </source>
</evidence>
<feature type="compositionally biased region" description="Basic and acidic residues" evidence="10">
    <location>
        <begin position="43"/>
        <end position="52"/>
    </location>
</feature>
<feature type="region of interest" description="Disordered" evidence="10">
    <location>
        <begin position="31"/>
        <end position="54"/>
    </location>
</feature>
<evidence type="ECO:0000256" key="1">
    <source>
        <dbReference type="ARBA" id="ARBA00022723"/>
    </source>
</evidence>
<dbReference type="InterPro" id="IPR003851">
    <property type="entry name" value="Znf_Dof"/>
</dbReference>
<accession>A0AAN7LVW2</accession>
<keyword evidence="4 9" id="KW-0805">Transcription regulation</keyword>
<protein>
    <recommendedName>
        <fullName evidence="9">Dof zinc finger protein</fullName>
    </recommendedName>
</protein>
<dbReference type="PROSITE" id="PS01361">
    <property type="entry name" value="ZF_DOF_1"/>
    <property type="match status" value="1"/>
</dbReference>
<comment type="caution">
    <text evidence="12">The sequence shown here is derived from an EMBL/GenBank/DDBJ whole genome shotgun (WGS) entry which is preliminary data.</text>
</comment>
<evidence type="ECO:0000256" key="4">
    <source>
        <dbReference type="ARBA" id="ARBA00023015"/>
    </source>
</evidence>
<feature type="region of interest" description="Disordered" evidence="10">
    <location>
        <begin position="97"/>
        <end position="128"/>
    </location>
</feature>
<dbReference type="PROSITE" id="PS50884">
    <property type="entry name" value="ZF_DOF_2"/>
    <property type="match status" value="1"/>
</dbReference>
<evidence type="ECO:0000256" key="9">
    <source>
        <dbReference type="RuleBase" id="RU369094"/>
    </source>
</evidence>
<keyword evidence="6 9" id="KW-0804">Transcription</keyword>
<comment type="subcellular location">
    <subcellularLocation>
        <location evidence="8 9">Nucleus</location>
    </subcellularLocation>
</comment>
<evidence type="ECO:0000256" key="8">
    <source>
        <dbReference type="PROSITE-ProRule" id="PRU00071"/>
    </source>
</evidence>
<dbReference type="GO" id="GO:0003700">
    <property type="term" value="F:DNA-binding transcription factor activity"/>
    <property type="evidence" value="ECO:0007669"/>
    <property type="project" value="UniProtKB-UniRule"/>
</dbReference>
<feature type="domain" description="Dof-type" evidence="11">
    <location>
        <begin position="56"/>
        <end position="110"/>
    </location>
</feature>
<keyword evidence="1 9" id="KW-0479">Metal-binding</keyword>
<dbReference type="InterPro" id="IPR045174">
    <property type="entry name" value="Dof"/>
</dbReference>
<keyword evidence="7 8" id="KW-0539">Nucleus</keyword>
<evidence type="ECO:0000256" key="2">
    <source>
        <dbReference type="ARBA" id="ARBA00022771"/>
    </source>
</evidence>
<dbReference type="GO" id="GO:0005634">
    <property type="term" value="C:nucleus"/>
    <property type="evidence" value="ECO:0007669"/>
    <property type="project" value="UniProtKB-SubCell"/>
</dbReference>
<feature type="region of interest" description="Disordered" evidence="10">
    <location>
        <begin position="275"/>
        <end position="303"/>
    </location>
</feature>
<keyword evidence="2 8" id="KW-0863">Zinc-finger</keyword>
<reference evidence="12 13" key="1">
    <citation type="journal article" date="2023" name="Hortic Res">
        <title>Pangenome of water caltrop reveals structural variations and asymmetric subgenome divergence after allopolyploidization.</title>
        <authorList>
            <person name="Zhang X."/>
            <person name="Chen Y."/>
            <person name="Wang L."/>
            <person name="Yuan Y."/>
            <person name="Fang M."/>
            <person name="Shi L."/>
            <person name="Lu R."/>
            <person name="Comes H.P."/>
            <person name="Ma Y."/>
            <person name="Chen Y."/>
            <person name="Huang G."/>
            <person name="Zhou Y."/>
            <person name="Zheng Z."/>
            <person name="Qiu Y."/>
        </authorList>
    </citation>
    <scope>NUCLEOTIDE SEQUENCE [LARGE SCALE GENOMIC DNA]</scope>
    <source>
        <strain evidence="12">F231</strain>
    </source>
</reference>
<dbReference type="EMBL" id="JAXQNO010000012">
    <property type="protein sequence ID" value="KAK4787388.1"/>
    <property type="molecule type" value="Genomic_DNA"/>
</dbReference>
<dbReference type="Pfam" id="PF02701">
    <property type="entry name" value="Zn_ribbon_Dof"/>
    <property type="match status" value="1"/>
</dbReference>
<keyword evidence="5 8" id="KW-0238">DNA-binding</keyword>
<organism evidence="12 13">
    <name type="scientific">Trapa natans</name>
    <name type="common">Water chestnut</name>
    <dbReference type="NCBI Taxonomy" id="22666"/>
    <lineage>
        <taxon>Eukaryota</taxon>
        <taxon>Viridiplantae</taxon>
        <taxon>Streptophyta</taxon>
        <taxon>Embryophyta</taxon>
        <taxon>Tracheophyta</taxon>
        <taxon>Spermatophyta</taxon>
        <taxon>Magnoliopsida</taxon>
        <taxon>eudicotyledons</taxon>
        <taxon>Gunneridae</taxon>
        <taxon>Pentapetalae</taxon>
        <taxon>rosids</taxon>
        <taxon>malvids</taxon>
        <taxon>Myrtales</taxon>
        <taxon>Lythraceae</taxon>
        <taxon>Trapa</taxon>
    </lineage>
</organism>
<proteinExistence type="predicted"/>
<evidence type="ECO:0000256" key="6">
    <source>
        <dbReference type="ARBA" id="ARBA00023163"/>
    </source>
</evidence>
<feature type="compositionally biased region" description="Low complexity" evidence="10">
    <location>
        <begin position="112"/>
        <end position="127"/>
    </location>
</feature>
<name>A0AAN7LVW2_TRANT</name>
<dbReference type="GO" id="GO:0003677">
    <property type="term" value="F:DNA binding"/>
    <property type="evidence" value="ECO:0007669"/>
    <property type="project" value="UniProtKB-UniRule"/>
</dbReference>
<sequence length="445" mass="48817">MDAVQWQQEIVVKPVEQIVVPIPEAETFGAPKPNINCSTDTGGADRKPRPQKDQALNCPRCNSTNTKFCYYNNYSLSQPRYFCKGCRRYWTEGGSLRNIPVGGGSRKNKGRPSSSSTSPPSTSASSSLAQMAMGNPQLLDPHHGILASKMRDIPSSSSVLVGQNPNKGQDLNLRSSSFELLNSKGLLGSLMSMPLSVPHHDPNGMYTPPPAPHGLYPGFLEMKPAGGSLGFSLDGLDGGGFRSALHDSASNIDDGGGRLLFPFQELKQTNDRLDHHEGRSADHHHQQQQQGSDHHQHHHPNGFWNGMFGGGSWQDWKYTFMKKLQVPLRKKDQVNENPIYLSHISTPDRSVIGFAAPPMMPNISPSSIMVDIRLSSKGKGTCHDPKADRMSSVPGSRLLQGQMLMLAPGFCSMGTHKNIPLFPLDDCAKNTRRETNEAERNYSSH</sequence>
<keyword evidence="13" id="KW-1185">Reference proteome</keyword>
<evidence type="ECO:0000256" key="3">
    <source>
        <dbReference type="ARBA" id="ARBA00022833"/>
    </source>
</evidence>
<gene>
    <name evidence="12" type="ORF">SAY86_011221</name>
</gene>
<evidence type="ECO:0000259" key="11">
    <source>
        <dbReference type="PROSITE" id="PS50884"/>
    </source>
</evidence>
<dbReference type="PANTHER" id="PTHR31992">
    <property type="entry name" value="DOF ZINC FINGER PROTEIN DOF1.4-RELATED"/>
    <property type="match status" value="1"/>
</dbReference>
<evidence type="ECO:0000313" key="13">
    <source>
        <dbReference type="Proteomes" id="UP001346149"/>
    </source>
</evidence>
<dbReference type="PANTHER" id="PTHR31992:SF316">
    <property type="entry name" value="DOF ZINC FINGER PROTEIN DOF1.2"/>
    <property type="match status" value="1"/>
</dbReference>